<dbReference type="EMBL" id="CP117826">
    <property type="protein sequence ID" value="XCC63328.1"/>
    <property type="molecule type" value="Genomic_DNA"/>
</dbReference>
<evidence type="ECO:0000259" key="3">
    <source>
        <dbReference type="Pfam" id="PF02872"/>
    </source>
</evidence>
<feature type="domain" description="5'-Nucleotidase C-terminal" evidence="3">
    <location>
        <begin position="345"/>
        <end position="479"/>
    </location>
</feature>
<reference evidence="4" key="1">
    <citation type="submission" date="2023-02" db="EMBL/GenBank/DDBJ databases">
        <title>Gut commensal Christensenella minuta modulates host metabolism via a new class of secondary bile acids.</title>
        <authorList>
            <person name="Liu C."/>
        </authorList>
    </citation>
    <scope>NUCLEOTIDE SEQUENCE</scope>
    <source>
        <strain evidence="4">CA70</strain>
    </source>
</reference>
<keyword evidence="1" id="KW-0547">Nucleotide-binding</keyword>
<dbReference type="Gene3D" id="3.60.21.10">
    <property type="match status" value="1"/>
</dbReference>
<dbReference type="SUPFAM" id="SSF56300">
    <property type="entry name" value="Metallo-dependent phosphatases"/>
    <property type="match status" value="1"/>
</dbReference>
<accession>A0AAU8AB38</accession>
<keyword evidence="2" id="KW-1133">Transmembrane helix</keyword>
<dbReference type="Pfam" id="PF02872">
    <property type="entry name" value="5_nucleotid_C"/>
    <property type="match status" value="1"/>
</dbReference>
<keyword evidence="2" id="KW-0812">Transmembrane</keyword>
<evidence type="ECO:0000256" key="1">
    <source>
        <dbReference type="RuleBase" id="RU362119"/>
    </source>
</evidence>
<sequence>MRHKTAWAVLIAVLIAIAALPGLAAAEPAAADIETVINIYHTGNVRGHAVGTETAVGYARLRTILKEDNADGRLVLDAGNVFSGTAFSNLSNGQSIAALMDQIGYDGMVPGTHDFSFGSETLLSLLDSSGTAGIAVNIIGKDGTPVFEPYHIFQESGIRIGVIGIASPEAAEFADTRNLDGASFLDGEPLFTAVQNAVNDLRAQNVNAVVVLSSLGTSDRRQPACVDVATHVSGIDLIIDGQSDAVYETGYTSYPGYIEGRTPLIVQTGKNFENFGIASLSFDSNGMLIGVSERLVEIEEASGYSPDKKVSETVIEYEKEQQPIMTETVSYTPVFLNADPAFVLTGSTNFGQLCTQAMLKATGADIALMSSSILSSSIPEGAVSFGALYNAIPYDSTIVTTEISGAELKDLLNEHLIMGSGSFPQFAGFEASARKYLNEDGESAAAVQALTKDGKEIADTDRFTIAVTDLMYYGGDGYTFSEPLLKEGPTLFDTVINYLNEETAETLSSLSDPSPLTIWEETIDADSISAKLEAEVPEDVHVFLNEASIIPESVVYPLIGQDRNLTFTMQGDRPYSFIFNGTDLSVPMNISLSANVSQEPPQGKRTASSADAEAVFLDLSQNDALPPETSISIYVGDVYPPGSLVYLYYYDQNRDILPLNEDGIEVDHTGNVTFSVSPGVTYLLNSRLLNAATIFENPTANHPFTLGIVVLVSVFAVWVVFFLITKKGAQKQPAKKEKE</sequence>
<name>A0AAU8AB38_9FIRM</name>
<proteinExistence type="inferred from homology"/>
<gene>
    <name evidence="4" type="ORF">PUP29_05280</name>
</gene>
<feature type="signal peptide" evidence="1">
    <location>
        <begin position="1"/>
        <end position="24"/>
    </location>
</feature>
<feature type="chain" id="PRO_5043086960" evidence="1">
    <location>
        <begin position="25"/>
        <end position="739"/>
    </location>
</feature>
<keyword evidence="1" id="KW-0732">Signal</keyword>
<evidence type="ECO:0000256" key="2">
    <source>
        <dbReference type="SAM" id="Phobius"/>
    </source>
</evidence>
<dbReference type="InterPro" id="IPR029052">
    <property type="entry name" value="Metallo-depent_PP-like"/>
</dbReference>
<keyword evidence="1" id="KW-0378">Hydrolase</keyword>
<dbReference type="GO" id="GO:0030288">
    <property type="term" value="C:outer membrane-bounded periplasmic space"/>
    <property type="evidence" value="ECO:0007669"/>
    <property type="project" value="TreeGrafter"/>
</dbReference>
<dbReference type="PRINTS" id="PR01607">
    <property type="entry name" value="APYRASEFAMLY"/>
</dbReference>
<evidence type="ECO:0000313" key="4">
    <source>
        <dbReference type="EMBL" id="XCC63328.1"/>
    </source>
</evidence>
<dbReference type="GO" id="GO:0016787">
    <property type="term" value="F:hydrolase activity"/>
    <property type="evidence" value="ECO:0007669"/>
    <property type="project" value="UniProtKB-KW"/>
</dbReference>
<dbReference type="PANTHER" id="PTHR11575">
    <property type="entry name" value="5'-NUCLEOTIDASE-RELATED"/>
    <property type="match status" value="1"/>
</dbReference>
<dbReference type="InterPro" id="IPR006179">
    <property type="entry name" value="5_nucleotidase/apyrase"/>
</dbReference>
<protein>
    <submittedName>
        <fullName evidence="4">5'-nucleotidase C-terminal domain-containing protein</fullName>
    </submittedName>
</protein>
<dbReference type="PANTHER" id="PTHR11575:SF24">
    <property type="entry name" value="5'-NUCLEOTIDASE"/>
    <property type="match status" value="1"/>
</dbReference>
<organism evidence="4">
    <name type="scientific">Christensenella massiliensis</name>
    <dbReference type="NCBI Taxonomy" id="1805714"/>
    <lineage>
        <taxon>Bacteria</taxon>
        <taxon>Bacillati</taxon>
        <taxon>Bacillota</taxon>
        <taxon>Clostridia</taxon>
        <taxon>Christensenellales</taxon>
        <taxon>Christensenellaceae</taxon>
        <taxon>Christensenella</taxon>
    </lineage>
</organism>
<dbReference type="AlphaFoldDB" id="A0AAU8AB38"/>
<keyword evidence="2" id="KW-0472">Membrane</keyword>
<feature type="transmembrane region" description="Helical" evidence="2">
    <location>
        <begin position="704"/>
        <end position="725"/>
    </location>
</feature>
<comment type="similarity">
    <text evidence="1">Belongs to the 5'-nucleotidase family.</text>
</comment>
<dbReference type="InterPro" id="IPR008334">
    <property type="entry name" value="5'-Nucleotdase_C"/>
</dbReference>
<dbReference type="Gene3D" id="3.90.780.10">
    <property type="entry name" value="5'-Nucleotidase, C-terminal domain"/>
    <property type="match status" value="1"/>
</dbReference>
<dbReference type="GO" id="GO:0000166">
    <property type="term" value="F:nucleotide binding"/>
    <property type="evidence" value="ECO:0007669"/>
    <property type="project" value="UniProtKB-KW"/>
</dbReference>
<dbReference type="InterPro" id="IPR036907">
    <property type="entry name" value="5'-Nucleotdase_C_sf"/>
</dbReference>
<dbReference type="RefSeq" id="WP_079546806.1">
    <property type="nucleotide sequence ID" value="NZ_CP117826.1"/>
</dbReference>
<dbReference type="GO" id="GO:0009166">
    <property type="term" value="P:nucleotide catabolic process"/>
    <property type="evidence" value="ECO:0007669"/>
    <property type="project" value="InterPro"/>
</dbReference>
<dbReference type="SUPFAM" id="SSF55816">
    <property type="entry name" value="5'-nucleotidase (syn. UDP-sugar hydrolase), C-terminal domain"/>
    <property type="match status" value="1"/>
</dbReference>